<dbReference type="Proteomes" id="UP001143304">
    <property type="component" value="Unassembled WGS sequence"/>
</dbReference>
<name>A0ABT3T0S0_9GAMM</name>
<evidence type="ECO:0000259" key="5">
    <source>
        <dbReference type="PROSITE" id="PS50984"/>
    </source>
</evidence>
<evidence type="ECO:0000256" key="4">
    <source>
        <dbReference type="HAMAP-Rule" id="MF_01082"/>
    </source>
</evidence>
<dbReference type="Pfam" id="PF01142">
    <property type="entry name" value="TruD"/>
    <property type="match status" value="2"/>
</dbReference>
<feature type="active site" description="Nucleophile" evidence="4">
    <location>
        <position position="78"/>
    </location>
</feature>
<reference evidence="6" key="1">
    <citation type="submission" date="2019-02" db="EMBL/GenBank/DDBJ databases">
        <authorList>
            <person name="Li S.-H."/>
        </authorList>
    </citation>
    <scope>NUCLEOTIDE SEQUENCE</scope>
    <source>
        <strain evidence="6">IMCC11814</strain>
    </source>
</reference>
<feature type="domain" description="TRUD" evidence="5">
    <location>
        <begin position="155"/>
        <end position="308"/>
    </location>
</feature>
<dbReference type="PANTHER" id="PTHR47811">
    <property type="entry name" value="TRNA PSEUDOURIDINE SYNTHASE D"/>
    <property type="match status" value="1"/>
</dbReference>
<protein>
    <recommendedName>
        <fullName evidence="4">tRNA pseudouridine synthase D</fullName>
        <ecNumber evidence="4">5.4.99.27</ecNumber>
    </recommendedName>
    <alternativeName>
        <fullName evidence="4">tRNA pseudouridine(13) synthase</fullName>
    </alternativeName>
    <alternativeName>
        <fullName evidence="4">tRNA pseudouridylate synthase D</fullName>
    </alternativeName>
    <alternativeName>
        <fullName evidence="4">tRNA-uridine isomerase D</fullName>
    </alternativeName>
</protein>
<evidence type="ECO:0000256" key="3">
    <source>
        <dbReference type="ARBA" id="ARBA00023235"/>
    </source>
</evidence>
<dbReference type="PANTHER" id="PTHR47811:SF1">
    <property type="entry name" value="TRNA PSEUDOURIDINE SYNTHASE D"/>
    <property type="match status" value="1"/>
</dbReference>
<dbReference type="PROSITE" id="PS01268">
    <property type="entry name" value="UPF0024"/>
    <property type="match status" value="1"/>
</dbReference>
<dbReference type="InterPro" id="IPR042214">
    <property type="entry name" value="TruD_catalytic"/>
</dbReference>
<proteinExistence type="inferred from homology"/>
<evidence type="ECO:0000256" key="2">
    <source>
        <dbReference type="ARBA" id="ARBA00022694"/>
    </source>
</evidence>
<sequence>MNDTWPRARGPALGTATIRHCPEDFLVREQLGFSPSGDGEHCFLYLRKRNLTTSELRDFIADIAAVSPVSIGYCGMKDRNAVTEQWFSIGLAGRTEPDWSRLEAGTGVELLAKGWHRRKLRRGVHQANRFSLVLRNLDADHSALEKRLLVMREEGVPNYFGEQRFGRNGSTLRQAREWMRRGRRVSRDRRSLYLSALRAWVFNGVLAQRVRQGDWNLVLPGDRCMLRGSRSHFCCDTVTEDIVLRAAAGDLSPGLPLWGQASGDVGEPLTVMDEEALAVCEFLTSAGLTLAWRSARLLPDDFSWQFCDDGTLHLGFDLVAGGYATALLGECLQFKNEAVKEH</sequence>
<dbReference type="HAMAP" id="MF_01082">
    <property type="entry name" value="TruD"/>
    <property type="match status" value="1"/>
</dbReference>
<keyword evidence="2 4" id="KW-0819">tRNA processing</keyword>
<keyword evidence="7" id="KW-1185">Reference proteome</keyword>
<evidence type="ECO:0000313" key="7">
    <source>
        <dbReference type="Proteomes" id="UP001143304"/>
    </source>
</evidence>
<dbReference type="Gene3D" id="3.30.2340.10">
    <property type="entry name" value="TruD, insertion domain"/>
    <property type="match status" value="1"/>
</dbReference>
<gene>
    <name evidence="4" type="primary">truD</name>
    <name evidence="6" type="ORF">EYC82_00600</name>
</gene>
<dbReference type="InterPro" id="IPR043165">
    <property type="entry name" value="TruD_insert_sf"/>
</dbReference>
<comment type="caution">
    <text evidence="6">The sequence shown here is derived from an EMBL/GenBank/DDBJ whole genome shotgun (WGS) entry which is preliminary data.</text>
</comment>
<dbReference type="Gene3D" id="3.30.2350.20">
    <property type="entry name" value="TruD, catalytic domain"/>
    <property type="match status" value="1"/>
</dbReference>
<evidence type="ECO:0000313" key="6">
    <source>
        <dbReference type="EMBL" id="MCX2975852.1"/>
    </source>
</evidence>
<dbReference type="EC" id="5.4.99.27" evidence="4"/>
<dbReference type="EMBL" id="SHNO01000001">
    <property type="protein sequence ID" value="MCX2975852.1"/>
    <property type="molecule type" value="Genomic_DNA"/>
</dbReference>
<comment type="function">
    <text evidence="4">Responsible for synthesis of pseudouridine from uracil-13 in transfer RNAs.</text>
</comment>
<dbReference type="InterPro" id="IPR020103">
    <property type="entry name" value="PsdUridine_synth_cat_dom_sf"/>
</dbReference>
<organism evidence="6 7">
    <name type="scientific">Candidatus Marimicrobium litorale</name>
    <dbReference type="NCBI Taxonomy" id="2518991"/>
    <lineage>
        <taxon>Bacteria</taxon>
        <taxon>Pseudomonadati</taxon>
        <taxon>Pseudomonadota</taxon>
        <taxon>Gammaproteobacteria</taxon>
        <taxon>Cellvibrionales</taxon>
        <taxon>Halieaceae</taxon>
        <taxon>Marimicrobium</taxon>
    </lineage>
</organism>
<dbReference type="InterPro" id="IPR050170">
    <property type="entry name" value="TruD_pseudoU_synthase"/>
</dbReference>
<comment type="similarity">
    <text evidence="1 4">Belongs to the pseudouridine synthase TruD family.</text>
</comment>
<dbReference type="SUPFAM" id="SSF55120">
    <property type="entry name" value="Pseudouridine synthase"/>
    <property type="match status" value="1"/>
</dbReference>
<dbReference type="InterPro" id="IPR011760">
    <property type="entry name" value="PsdUridine_synth_TruD_insert"/>
</dbReference>
<comment type="catalytic activity">
    <reaction evidence="4">
        <text>uridine(13) in tRNA = pseudouridine(13) in tRNA</text>
        <dbReference type="Rhea" id="RHEA:42540"/>
        <dbReference type="Rhea" id="RHEA-COMP:10105"/>
        <dbReference type="Rhea" id="RHEA-COMP:10106"/>
        <dbReference type="ChEBI" id="CHEBI:65314"/>
        <dbReference type="ChEBI" id="CHEBI:65315"/>
        <dbReference type="EC" id="5.4.99.27"/>
    </reaction>
</comment>
<keyword evidence="3 4" id="KW-0413">Isomerase</keyword>
<accession>A0ABT3T0S0</accession>
<evidence type="ECO:0000256" key="1">
    <source>
        <dbReference type="ARBA" id="ARBA00007953"/>
    </source>
</evidence>
<dbReference type="PROSITE" id="PS50984">
    <property type="entry name" value="TRUD"/>
    <property type="match status" value="1"/>
</dbReference>
<dbReference type="InterPro" id="IPR001656">
    <property type="entry name" value="PsdUridine_synth_TruD"/>
</dbReference>
<dbReference type="InterPro" id="IPR020119">
    <property type="entry name" value="PsdUridine_synth_TruD_CS"/>
</dbReference>
<dbReference type="RefSeq" id="WP_279247613.1">
    <property type="nucleotide sequence ID" value="NZ_SHNO01000001.1"/>
</dbReference>